<dbReference type="InterPro" id="IPR006121">
    <property type="entry name" value="HMA_dom"/>
</dbReference>
<dbReference type="InterPro" id="IPR023299">
    <property type="entry name" value="ATPase_P-typ_cyto_dom_N"/>
</dbReference>
<dbReference type="InterPro" id="IPR018303">
    <property type="entry name" value="ATPase_P-typ_P_site"/>
</dbReference>
<organism evidence="13 14">
    <name type="scientific">Kocuria carniphila</name>
    <dbReference type="NCBI Taxonomy" id="262208"/>
    <lineage>
        <taxon>Bacteria</taxon>
        <taxon>Bacillati</taxon>
        <taxon>Actinomycetota</taxon>
        <taxon>Actinomycetes</taxon>
        <taxon>Micrococcales</taxon>
        <taxon>Micrococcaceae</taxon>
        <taxon>Kocuria</taxon>
    </lineage>
</organism>
<dbReference type="PANTHER" id="PTHR43520:SF8">
    <property type="entry name" value="P-TYPE CU(+) TRANSPORTER"/>
    <property type="match status" value="1"/>
</dbReference>
<dbReference type="InterPro" id="IPR001757">
    <property type="entry name" value="P_typ_ATPase"/>
</dbReference>
<gene>
    <name evidence="13" type="ORF">VVR66_13260</name>
</gene>
<dbReference type="CDD" id="cd00371">
    <property type="entry name" value="HMA"/>
    <property type="match status" value="1"/>
</dbReference>
<dbReference type="CDD" id="cd02094">
    <property type="entry name" value="P-type_ATPase_Cu-like"/>
    <property type="match status" value="1"/>
</dbReference>
<dbReference type="PROSITE" id="PS00154">
    <property type="entry name" value="ATPASE_E1_E2"/>
    <property type="match status" value="1"/>
</dbReference>
<dbReference type="SUPFAM" id="SSF56784">
    <property type="entry name" value="HAD-like"/>
    <property type="match status" value="1"/>
</dbReference>
<keyword evidence="9 10" id="KW-0472">Membrane</keyword>
<evidence type="ECO:0000313" key="13">
    <source>
        <dbReference type="EMBL" id="MEX3595685.1"/>
    </source>
</evidence>
<dbReference type="InterPro" id="IPR023298">
    <property type="entry name" value="ATPase_P-typ_TM_dom_sf"/>
</dbReference>
<dbReference type="Pfam" id="PF00702">
    <property type="entry name" value="Hydrolase"/>
    <property type="match status" value="1"/>
</dbReference>
<evidence type="ECO:0000256" key="1">
    <source>
        <dbReference type="ARBA" id="ARBA00004651"/>
    </source>
</evidence>
<accession>A0ABV3V4U6</accession>
<feature type="transmembrane region" description="Helical" evidence="10">
    <location>
        <begin position="210"/>
        <end position="228"/>
    </location>
</feature>
<evidence type="ECO:0000256" key="4">
    <source>
        <dbReference type="ARBA" id="ARBA00022723"/>
    </source>
</evidence>
<dbReference type="InterPro" id="IPR008250">
    <property type="entry name" value="ATPase_P-typ_transduc_dom_A_sf"/>
</dbReference>
<feature type="compositionally biased region" description="Basic and acidic residues" evidence="11">
    <location>
        <begin position="156"/>
        <end position="165"/>
    </location>
</feature>
<dbReference type="Pfam" id="PF00403">
    <property type="entry name" value="HMA"/>
    <property type="match status" value="1"/>
</dbReference>
<keyword evidence="6 10" id="KW-0067">ATP-binding</keyword>
<name>A0ABV3V4U6_9MICC</name>
<feature type="transmembrane region" description="Helical" evidence="10">
    <location>
        <begin position="248"/>
        <end position="266"/>
    </location>
</feature>
<feature type="transmembrane region" description="Helical" evidence="10">
    <location>
        <begin position="807"/>
        <end position="825"/>
    </location>
</feature>
<dbReference type="SUPFAM" id="SSF81665">
    <property type="entry name" value="Calcium ATPase, transmembrane domain M"/>
    <property type="match status" value="1"/>
</dbReference>
<feature type="compositionally biased region" description="Basic and acidic residues" evidence="11">
    <location>
        <begin position="95"/>
        <end position="104"/>
    </location>
</feature>
<feature type="transmembrane region" description="Helical" evidence="10">
    <location>
        <begin position="286"/>
        <end position="305"/>
    </location>
</feature>
<dbReference type="InterPro" id="IPR036412">
    <property type="entry name" value="HAD-like_sf"/>
</dbReference>
<dbReference type="PROSITE" id="PS01047">
    <property type="entry name" value="HMA_1"/>
    <property type="match status" value="1"/>
</dbReference>
<feature type="transmembrane region" description="Helical" evidence="10">
    <location>
        <begin position="468"/>
        <end position="494"/>
    </location>
</feature>
<dbReference type="InterPro" id="IPR044492">
    <property type="entry name" value="P_typ_ATPase_HD_dom"/>
</dbReference>
<dbReference type="NCBIfam" id="TIGR01511">
    <property type="entry name" value="ATPase-IB1_Cu"/>
    <property type="match status" value="1"/>
</dbReference>
<evidence type="ECO:0000256" key="9">
    <source>
        <dbReference type="ARBA" id="ARBA00023136"/>
    </source>
</evidence>
<dbReference type="SFLD" id="SFLDG00002">
    <property type="entry name" value="C1.7:_P-type_atpase_like"/>
    <property type="match status" value="1"/>
</dbReference>
<dbReference type="InterPro" id="IPR017969">
    <property type="entry name" value="Heavy-metal-associated_CS"/>
</dbReference>
<feature type="transmembrane region" description="Helical" evidence="10">
    <location>
        <begin position="784"/>
        <end position="801"/>
    </location>
</feature>
<dbReference type="SFLD" id="SFLDS00003">
    <property type="entry name" value="Haloacid_Dehalogenase"/>
    <property type="match status" value="1"/>
</dbReference>
<dbReference type="Gene3D" id="2.70.150.10">
    <property type="entry name" value="Calcium-transporting ATPase, cytoplasmic transduction domain A"/>
    <property type="match status" value="1"/>
</dbReference>
<protein>
    <submittedName>
        <fullName evidence="13">Heavy metal translocating P-type ATPase</fullName>
    </submittedName>
</protein>
<dbReference type="Pfam" id="PF00122">
    <property type="entry name" value="E1-E2_ATPase"/>
    <property type="match status" value="1"/>
</dbReference>
<dbReference type="InterPro" id="IPR059000">
    <property type="entry name" value="ATPase_P-type_domA"/>
</dbReference>
<comment type="subcellular location">
    <subcellularLocation>
        <location evidence="1">Cell membrane</location>
        <topology evidence="1">Multi-pass membrane protein</topology>
    </subcellularLocation>
</comment>
<keyword evidence="10" id="KW-1003">Cell membrane</keyword>
<dbReference type="InterPro" id="IPR027256">
    <property type="entry name" value="P-typ_ATPase_IB"/>
</dbReference>
<sequence length="832" mass="86888">MSNQSTQSPVTDTQVHGPLRDLDLQISGMTCASCVGRIERKLRKIDGVDPAVNLALESASVKVPESVSDDQIVETIKKAGYGAEITGGAAAPASSRDESRHADHADDDAAASSSSRGERTAQAGSTTATHSGTSGASEASGTPAAEGERAASSAPVERELERSTDSTDPAADMSPADKRRRDLGTRLIVAAIFSVPVFIISMIPGAQFPHWGWVAAALTLPVVTWSAWPFHKATAINARHFSSTMDTLVSMGVAAAYLFSLWHLLVDPGMTAHAHPGQAMDMSSHQLYFESAAIITTFLLLGRWLEARAKARSGEALKALLNLGAQQATVLNGDGTERSVPVDQLKVGDRFVVRPGEKIATDSVVISGESAVDASMLTGESMPVEVSTGDELTGATVNTTGRLVAEATRVGSDTVLASMGRTVARAQATKAPVARLADKISSVFVPVVIGIALLTLVFWLLVTGNVDQAFVAAVSVLVIACPCALGLATPTALLTGTGRGAQMGILITSAEVLEDSRNVDTILLDKTGTVTRGELAVTAVNSVSQWSKDQVLDFAAAVEDYSEHPIARAIADASSQRFQVARFESAPGGGVKAYVADGMQSRSVVVGREQWLAKNGVRLSETDREALEHARADGFTTILVAVDGNLAGLIDLQDTIKEESAQAIAQLKELGLRPVLLTGDHSAVARSVAEQVGIAPEDVIADVTPDGKVQAVTDLQKQGRVVAMVGDGVNDAPALTQADLGIAMGSGTDAAMQASDITVVRSELTAIPTAIKLSQKTLGTIKSNLFWAFAYNVVAIPVAALGFLNPMIAGGAMAFSSVFVVLNSLRLKRFGR</sequence>
<dbReference type="NCBIfam" id="TIGR01494">
    <property type="entry name" value="ATPase_P-type"/>
    <property type="match status" value="1"/>
</dbReference>
<evidence type="ECO:0000256" key="3">
    <source>
        <dbReference type="ARBA" id="ARBA00022692"/>
    </source>
</evidence>
<keyword evidence="14" id="KW-1185">Reference proteome</keyword>
<evidence type="ECO:0000256" key="5">
    <source>
        <dbReference type="ARBA" id="ARBA00022741"/>
    </source>
</evidence>
<feature type="transmembrane region" description="Helical" evidence="10">
    <location>
        <begin position="443"/>
        <end position="462"/>
    </location>
</feature>
<keyword evidence="4 10" id="KW-0479">Metal-binding</keyword>
<evidence type="ECO:0000313" key="14">
    <source>
        <dbReference type="Proteomes" id="UP001558481"/>
    </source>
</evidence>
<dbReference type="InterPro" id="IPR023214">
    <property type="entry name" value="HAD_sf"/>
</dbReference>
<evidence type="ECO:0000256" key="10">
    <source>
        <dbReference type="RuleBase" id="RU362081"/>
    </source>
</evidence>
<dbReference type="EMBL" id="JAYWLU010000015">
    <property type="protein sequence ID" value="MEX3595685.1"/>
    <property type="molecule type" value="Genomic_DNA"/>
</dbReference>
<evidence type="ECO:0000256" key="8">
    <source>
        <dbReference type="ARBA" id="ARBA00022989"/>
    </source>
</evidence>
<dbReference type="PANTHER" id="PTHR43520">
    <property type="entry name" value="ATP7, ISOFORM B"/>
    <property type="match status" value="1"/>
</dbReference>
<dbReference type="Gene3D" id="3.40.50.1000">
    <property type="entry name" value="HAD superfamily/HAD-like"/>
    <property type="match status" value="1"/>
</dbReference>
<feature type="region of interest" description="Disordered" evidence="11">
    <location>
        <begin position="87"/>
        <end position="178"/>
    </location>
</feature>
<dbReference type="Gene3D" id="3.40.1110.10">
    <property type="entry name" value="Calcium-transporting ATPase, cytoplasmic domain N"/>
    <property type="match status" value="1"/>
</dbReference>
<dbReference type="SUPFAM" id="SSF81653">
    <property type="entry name" value="Calcium ATPase, transduction domain A"/>
    <property type="match status" value="1"/>
</dbReference>
<dbReference type="SFLD" id="SFLDF00027">
    <property type="entry name" value="p-type_atpase"/>
    <property type="match status" value="1"/>
</dbReference>
<dbReference type="PRINTS" id="PR00942">
    <property type="entry name" value="CUATPASEI"/>
</dbReference>
<dbReference type="PRINTS" id="PR00119">
    <property type="entry name" value="CATATPASE"/>
</dbReference>
<reference evidence="13 14" key="1">
    <citation type="journal article" date="2024" name="Fungal Genet. Biol.">
        <title>The porcine skin microbiome exhibits broad fungal antagonism.</title>
        <authorList>
            <person name="De La Cruz K.F."/>
            <person name="Townsend E.C."/>
            <person name="Alex Cheong J.Z."/>
            <person name="Salamzade R."/>
            <person name="Liu A."/>
            <person name="Sandstrom S."/>
            <person name="Davila E."/>
            <person name="Huang L."/>
            <person name="Xu K.H."/>
            <person name="Wu S.Y."/>
            <person name="Meudt J.J."/>
            <person name="Shanmuganayagam D."/>
            <person name="Gibson A.L.F."/>
            <person name="Kalan L.R."/>
        </authorList>
    </citation>
    <scope>NUCLEOTIDE SEQUENCE [LARGE SCALE GENOMIC DNA]</scope>
    <source>
        <strain evidence="13 14">LK2625</strain>
    </source>
</reference>
<dbReference type="SUPFAM" id="SSF55008">
    <property type="entry name" value="HMA, heavy metal-associated domain"/>
    <property type="match status" value="1"/>
</dbReference>
<evidence type="ECO:0000256" key="2">
    <source>
        <dbReference type="ARBA" id="ARBA00006024"/>
    </source>
</evidence>
<dbReference type="RefSeq" id="WP_368629853.1">
    <property type="nucleotide sequence ID" value="NZ_JAYWLU010000015.1"/>
</dbReference>
<proteinExistence type="inferred from homology"/>
<evidence type="ECO:0000256" key="6">
    <source>
        <dbReference type="ARBA" id="ARBA00022840"/>
    </source>
</evidence>
<dbReference type="PROSITE" id="PS01229">
    <property type="entry name" value="COF_2"/>
    <property type="match status" value="1"/>
</dbReference>
<dbReference type="Proteomes" id="UP001558481">
    <property type="component" value="Unassembled WGS sequence"/>
</dbReference>
<dbReference type="InterPro" id="IPR036163">
    <property type="entry name" value="HMA_dom_sf"/>
</dbReference>
<keyword evidence="5 10" id="KW-0547">Nucleotide-binding</keyword>
<feature type="compositionally biased region" description="Low complexity" evidence="11">
    <location>
        <begin position="110"/>
        <end position="145"/>
    </location>
</feature>
<keyword evidence="3 10" id="KW-0812">Transmembrane</keyword>
<keyword evidence="7" id="KW-1278">Translocase</keyword>
<keyword evidence="8 10" id="KW-1133">Transmembrane helix</keyword>
<feature type="transmembrane region" description="Helical" evidence="10">
    <location>
        <begin position="183"/>
        <end position="204"/>
    </location>
</feature>
<feature type="domain" description="HMA" evidence="12">
    <location>
        <begin position="20"/>
        <end position="84"/>
    </location>
</feature>
<evidence type="ECO:0000256" key="11">
    <source>
        <dbReference type="SAM" id="MobiDB-lite"/>
    </source>
</evidence>
<evidence type="ECO:0000259" key="12">
    <source>
        <dbReference type="PROSITE" id="PS50846"/>
    </source>
</evidence>
<comment type="similarity">
    <text evidence="2 10">Belongs to the cation transport ATPase (P-type) (TC 3.A.3) family. Type IB subfamily.</text>
</comment>
<evidence type="ECO:0000256" key="7">
    <source>
        <dbReference type="ARBA" id="ARBA00022967"/>
    </source>
</evidence>
<dbReference type="Gene3D" id="3.30.70.100">
    <property type="match status" value="1"/>
</dbReference>
<dbReference type="PROSITE" id="PS50846">
    <property type="entry name" value="HMA_2"/>
    <property type="match status" value="1"/>
</dbReference>
<dbReference type="NCBIfam" id="TIGR01525">
    <property type="entry name" value="ATPase-IB_hvy"/>
    <property type="match status" value="1"/>
</dbReference>
<comment type="caution">
    <text evidence="13">The sequence shown here is derived from an EMBL/GenBank/DDBJ whole genome shotgun (WGS) entry which is preliminary data.</text>
</comment>